<evidence type="ECO:0000256" key="4">
    <source>
        <dbReference type="ARBA" id="ARBA00022989"/>
    </source>
</evidence>
<dbReference type="InterPro" id="IPR011701">
    <property type="entry name" value="MFS"/>
</dbReference>
<reference evidence="7 8" key="1">
    <citation type="journal article" date="2016" name="BMC Genomics">
        <title>Consensus pan-genome assembly of the specialised wine bacterium Oenococcus oeni.</title>
        <authorList>
            <person name="Sternes P.R."/>
            <person name="Borneman A.R."/>
        </authorList>
    </citation>
    <scope>NUCLEOTIDE SEQUENCE [LARGE SCALE GENOMIC DNA]</scope>
    <source>
        <strain evidence="7 8">AWRIB661</strain>
    </source>
</reference>
<dbReference type="CDD" id="cd06173">
    <property type="entry name" value="MFS_MefA_like"/>
    <property type="match status" value="1"/>
</dbReference>
<keyword evidence="5 6" id="KW-0472">Membrane</keyword>
<name>A0A6N4A3M8_OENOE</name>
<dbReference type="InterPro" id="IPR036259">
    <property type="entry name" value="MFS_trans_sf"/>
</dbReference>
<feature type="transmembrane region" description="Helical" evidence="6">
    <location>
        <begin position="305"/>
        <end position="324"/>
    </location>
</feature>
<evidence type="ECO:0000256" key="1">
    <source>
        <dbReference type="ARBA" id="ARBA00004651"/>
    </source>
</evidence>
<accession>A0A6N4A3M8</accession>
<comment type="subcellular location">
    <subcellularLocation>
        <location evidence="1">Cell membrane</location>
        <topology evidence="1">Multi-pass membrane protein</topology>
    </subcellularLocation>
</comment>
<feature type="transmembrane region" description="Helical" evidence="6">
    <location>
        <begin position="400"/>
        <end position="420"/>
    </location>
</feature>
<dbReference type="Pfam" id="PF07690">
    <property type="entry name" value="MFS_1"/>
    <property type="match status" value="1"/>
</dbReference>
<keyword evidence="4 6" id="KW-1133">Transmembrane helix</keyword>
<feature type="transmembrane region" description="Helical" evidence="6">
    <location>
        <begin position="58"/>
        <end position="76"/>
    </location>
</feature>
<feature type="transmembrane region" description="Helical" evidence="6">
    <location>
        <begin position="330"/>
        <end position="352"/>
    </location>
</feature>
<dbReference type="RefSeq" id="WP_071448905.1">
    <property type="nucleotide sequence ID" value="NZ_MLOK01000029.1"/>
</dbReference>
<dbReference type="SUPFAM" id="SSF103473">
    <property type="entry name" value="MFS general substrate transporter"/>
    <property type="match status" value="1"/>
</dbReference>
<feature type="transmembrane region" description="Helical" evidence="6">
    <location>
        <begin position="181"/>
        <end position="202"/>
    </location>
</feature>
<dbReference type="Gene3D" id="1.20.1250.20">
    <property type="entry name" value="MFS general substrate transporter like domains"/>
    <property type="match status" value="1"/>
</dbReference>
<feature type="transmembrane region" description="Helical" evidence="6">
    <location>
        <begin position="156"/>
        <end position="175"/>
    </location>
</feature>
<feature type="transmembrane region" description="Helical" evidence="6">
    <location>
        <begin position="239"/>
        <end position="261"/>
    </location>
</feature>
<evidence type="ECO:0000256" key="5">
    <source>
        <dbReference type="ARBA" id="ARBA00023136"/>
    </source>
</evidence>
<evidence type="ECO:0000256" key="6">
    <source>
        <dbReference type="SAM" id="Phobius"/>
    </source>
</evidence>
<dbReference type="PANTHER" id="PTHR23513:SF6">
    <property type="entry name" value="MAJOR FACILITATOR SUPERFAMILY ASSOCIATED DOMAIN-CONTAINING PROTEIN"/>
    <property type="match status" value="1"/>
</dbReference>
<dbReference type="PANTHER" id="PTHR23513">
    <property type="entry name" value="INTEGRAL MEMBRANE EFFLUX PROTEIN-RELATED"/>
    <property type="match status" value="1"/>
</dbReference>
<evidence type="ECO:0000256" key="2">
    <source>
        <dbReference type="ARBA" id="ARBA00022475"/>
    </source>
</evidence>
<dbReference type="GO" id="GO:0005886">
    <property type="term" value="C:plasma membrane"/>
    <property type="evidence" value="ECO:0007669"/>
    <property type="project" value="UniProtKB-SubCell"/>
</dbReference>
<dbReference type="Proteomes" id="UP000181728">
    <property type="component" value="Unassembled WGS sequence"/>
</dbReference>
<keyword evidence="3 6" id="KW-0812">Transmembrane</keyword>
<protein>
    <submittedName>
        <fullName evidence="7">MFS transporter</fullName>
    </submittedName>
</protein>
<feature type="transmembrane region" description="Helical" evidence="6">
    <location>
        <begin position="113"/>
        <end position="135"/>
    </location>
</feature>
<gene>
    <name evidence="7" type="ORF">ATX59_03355</name>
</gene>
<evidence type="ECO:0000313" key="8">
    <source>
        <dbReference type="Proteomes" id="UP000181728"/>
    </source>
</evidence>
<evidence type="ECO:0000313" key="7">
    <source>
        <dbReference type="EMBL" id="OIM21624.1"/>
    </source>
</evidence>
<feature type="transmembrane region" description="Helical" evidence="6">
    <location>
        <begin position="273"/>
        <end position="293"/>
    </location>
</feature>
<keyword evidence="2" id="KW-1003">Cell membrane</keyword>
<feature type="transmembrane region" description="Helical" evidence="6">
    <location>
        <begin position="364"/>
        <end position="388"/>
    </location>
</feature>
<sequence length="431" mass="47597">MTDTSPQSIITDSQSNLQIIKDVSSNLISSLSGGMFSFAMGLMLLHDTKSPLSFGLETIISPIVSLLFLVPVGNLVDKYKHKFILVSSILLRIIFLLIFAFSINMFFGIYKLIPVAIFVTINSISTNFSTTAYSASVHELVNDKKIQKLSSLSQSASALSSILAPVLGVALYALIGFRFFIFIEIIATLVSFAILLTMNFYYEKRENYSKTKLDNAISGFSNFKNGLAYIKERPLIKNIVFVAVVINFLFTAITVGMPFMIVTRLHDGNGPVGYIETGFAFGLLLGSLLMSILPSDKYLFFKFSLPLPLMGVSMALLGLLIDVFHDPLRISLYGFLIVMLSGFMNGIFNVAVNVKLQTSVPTHILGRVVSILVTAVTAIMPVGTLFYTFLFQKIINGSNILIFSGIFLFVYAFIFGFSIYRDVITDSYSKT</sequence>
<dbReference type="AlphaFoldDB" id="A0A6N4A3M8"/>
<evidence type="ECO:0000256" key="3">
    <source>
        <dbReference type="ARBA" id="ARBA00022692"/>
    </source>
</evidence>
<comment type="caution">
    <text evidence="7">The sequence shown here is derived from an EMBL/GenBank/DDBJ whole genome shotgun (WGS) entry which is preliminary data.</text>
</comment>
<dbReference type="EMBL" id="MLOK01000029">
    <property type="protein sequence ID" value="OIM21624.1"/>
    <property type="molecule type" value="Genomic_DNA"/>
</dbReference>
<dbReference type="GO" id="GO:0022857">
    <property type="term" value="F:transmembrane transporter activity"/>
    <property type="evidence" value="ECO:0007669"/>
    <property type="project" value="InterPro"/>
</dbReference>
<feature type="transmembrane region" description="Helical" evidence="6">
    <location>
        <begin position="83"/>
        <end position="107"/>
    </location>
</feature>
<proteinExistence type="predicted"/>
<organism evidence="7 8">
    <name type="scientific">Oenococcus oeni</name>
    <name type="common">Leuconostoc oenos</name>
    <dbReference type="NCBI Taxonomy" id="1247"/>
    <lineage>
        <taxon>Bacteria</taxon>
        <taxon>Bacillati</taxon>
        <taxon>Bacillota</taxon>
        <taxon>Bacilli</taxon>
        <taxon>Lactobacillales</taxon>
        <taxon>Lactobacillaceae</taxon>
        <taxon>Oenococcus</taxon>
    </lineage>
</organism>
<feature type="transmembrane region" description="Helical" evidence="6">
    <location>
        <begin position="27"/>
        <end position="46"/>
    </location>
</feature>